<proteinExistence type="predicted"/>
<sequence>MGPALPQLQGAQKVYTTLQETSPVKPKPWKTGEDVPDKDSGRSHRGRAKVHALQFSLRQELLACKEPKDFWDFVGKRTDPRPKPAKVSIHNLSADFEARLNYPQVTPPSFNSDQLAFNARMARELTSPPLDTSPRQSYTQDITIEEIEAMKRHIKAHGLDTALGVDDFSHQDCMDIPNEKLLEFFLYCLKHQDMPRYWLTSLLIGILQKDKDAADPASYRLIALECCMLKMLTLIIDRRIREGAEDIGVIPVTQNGFQDKLRTNDNVFVLLCLIDKADSLGKPLYVRILGSQERIPGNRSFSSKVLAPLKW</sequence>
<evidence type="ECO:0000313" key="2">
    <source>
        <dbReference type="EMBL" id="KAJ7715683.1"/>
    </source>
</evidence>
<name>A0AAD7HA43_9AGAR</name>
<evidence type="ECO:0000313" key="3">
    <source>
        <dbReference type="Proteomes" id="UP001215598"/>
    </source>
</evidence>
<gene>
    <name evidence="2" type="ORF">B0H16DRAFT_1741742</name>
</gene>
<protein>
    <recommendedName>
        <fullName evidence="4">Reverse transcriptase domain-containing protein</fullName>
    </recommendedName>
</protein>
<dbReference type="Proteomes" id="UP001215598">
    <property type="component" value="Unassembled WGS sequence"/>
</dbReference>
<dbReference type="EMBL" id="JARKIB010000303">
    <property type="protein sequence ID" value="KAJ7715683.1"/>
    <property type="molecule type" value="Genomic_DNA"/>
</dbReference>
<feature type="region of interest" description="Disordered" evidence="1">
    <location>
        <begin position="17"/>
        <end position="47"/>
    </location>
</feature>
<accession>A0AAD7HA43</accession>
<keyword evidence="3" id="KW-1185">Reference proteome</keyword>
<feature type="compositionally biased region" description="Basic and acidic residues" evidence="1">
    <location>
        <begin position="30"/>
        <end position="42"/>
    </location>
</feature>
<evidence type="ECO:0008006" key="4">
    <source>
        <dbReference type="Google" id="ProtNLM"/>
    </source>
</evidence>
<evidence type="ECO:0000256" key="1">
    <source>
        <dbReference type="SAM" id="MobiDB-lite"/>
    </source>
</evidence>
<dbReference type="AlphaFoldDB" id="A0AAD7HA43"/>
<organism evidence="2 3">
    <name type="scientific">Mycena metata</name>
    <dbReference type="NCBI Taxonomy" id="1033252"/>
    <lineage>
        <taxon>Eukaryota</taxon>
        <taxon>Fungi</taxon>
        <taxon>Dikarya</taxon>
        <taxon>Basidiomycota</taxon>
        <taxon>Agaricomycotina</taxon>
        <taxon>Agaricomycetes</taxon>
        <taxon>Agaricomycetidae</taxon>
        <taxon>Agaricales</taxon>
        <taxon>Marasmiineae</taxon>
        <taxon>Mycenaceae</taxon>
        <taxon>Mycena</taxon>
    </lineage>
</organism>
<comment type="caution">
    <text evidence="2">The sequence shown here is derived from an EMBL/GenBank/DDBJ whole genome shotgun (WGS) entry which is preliminary data.</text>
</comment>
<reference evidence="2" key="1">
    <citation type="submission" date="2023-03" db="EMBL/GenBank/DDBJ databases">
        <title>Massive genome expansion in bonnet fungi (Mycena s.s.) driven by repeated elements and novel gene families across ecological guilds.</title>
        <authorList>
            <consortium name="Lawrence Berkeley National Laboratory"/>
            <person name="Harder C.B."/>
            <person name="Miyauchi S."/>
            <person name="Viragh M."/>
            <person name="Kuo A."/>
            <person name="Thoen E."/>
            <person name="Andreopoulos B."/>
            <person name="Lu D."/>
            <person name="Skrede I."/>
            <person name="Drula E."/>
            <person name="Henrissat B."/>
            <person name="Morin E."/>
            <person name="Kohler A."/>
            <person name="Barry K."/>
            <person name="LaButti K."/>
            <person name="Morin E."/>
            <person name="Salamov A."/>
            <person name="Lipzen A."/>
            <person name="Mereny Z."/>
            <person name="Hegedus B."/>
            <person name="Baldrian P."/>
            <person name="Stursova M."/>
            <person name="Weitz H."/>
            <person name="Taylor A."/>
            <person name="Grigoriev I.V."/>
            <person name="Nagy L.G."/>
            <person name="Martin F."/>
            <person name="Kauserud H."/>
        </authorList>
    </citation>
    <scope>NUCLEOTIDE SEQUENCE</scope>
    <source>
        <strain evidence="2">CBHHK182m</strain>
    </source>
</reference>